<dbReference type="InterPro" id="IPR006170">
    <property type="entry name" value="PBP/GOBP"/>
</dbReference>
<accession>A0AAN7ZJ93</accession>
<gene>
    <name evidence="2" type="ORF">RI129_009805</name>
</gene>
<evidence type="ECO:0000313" key="2">
    <source>
        <dbReference type="EMBL" id="KAK5641258.1"/>
    </source>
</evidence>
<dbReference type="Gene3D" id="1.10.238.20">
    <property type="entry name" value="Pheromone/general odorant binding protein domain"/>
    <property type="match status" value="1"/>
</dbReference>
<comment type="caution">
    <text evidence="2">The sequence shown here is derived from an EMBL/GenBank/DDBJ whole genome shotgun (WGS) entry which is preliminary data.</text>
</comment>
<dbReference type="Proteomes" id="UP001329430">
    <property type="component" value="Chromosome 7"/>
</dbReference>
<protein>
    <submittedName>
        <fullName evidence="2">Uncharacterized protein</fullName>
    </submittedName>
</protein>
<dbReference type="EMBL" id="JAVRBK010000007">
    <property type="protein sequence ID" value="KAK5641258.1"/>
    <property type="molecule type" value="Genomic_DNA"/>
</dbReference>
<dbReference type="CDD" id="cd23992">
    <property type="entry name" value="PBP_GOBP"/>
    <property type="match status" value="1"/>
</dbReference>
<feature type="signal peptide" evidence="1">
    <location>
        <begin position="1"/>
        <end position="19"/>
    </location>
</feature>
<proteinExistence type="predicted"/>
<dbReference type="GO" id="GO:0005549">
    <property type="term" value="F:odorant binding"/>
    <property type="evidence" value="ECO:0007669"/>
    <property type="project" value="InterPro"/>
</dbReference>
<evidence type="ECO:0000256" key="1">
    <source>
        <dbReference type="SAM" id="SignalP"/>
    </source>
</evidence>
<keyword evidence="3" id="KW-1185">Reference proteome</keyword>
<evidence type="ECO:0000313" key="3">
    <source>
        <dbReference type="Proteomes" id="UP001329430"/>
    </source>
</evidence>
<organism evidence="2 3">
    <name type="scientific">Pyrocoelia pectoralis</name>
    <dbReference type="NCBI Taxonomy" id="417401"/>
    <lineage>
        <taxon>Eukaryota</taxon>
        <taxon>Metazoa</taxon>
        <taxon>Ecdysozoa</taxon>
        <taxon>Arthropoda</taxon>
        <taxon>Hexapoda</taxon>
        <taxon>Insecta</taxon>
        <taxon>Pterygota</taxon>
        <taxon>Neoptera</taxon>
        <taxon>Endopterygota</taxon>
        <taxon>Coleoptera</taxon>
        <taxon>Polyphaga</taxon>
        <taxon>Elateriformia</taxon>
        <taxon>Elateroidea</taxon>
        <taxon>Lampyridae</taxon>
        <taxon>Lampyrinae</taxon>
        <taxon>Pyrocoelia</taxon>
    </lineage>
</organism>
<keyword evidence="1" id="KW-0732">Signal</keyword>
<reference evidence="2 3" key="1">
    <citation type="journal article" date="2024" name="Insects">
        <title>An Improved Chromosome-Level Genome Assembly of the Firefly Pyrocoelia pectoralis.</title>
        <authorList>
            <person name="Fu X."/>
            <person name="Meyer-Rochow V.B."/>
            <person name="Ballantyne L."/>
            <person name="Zhu X."/>
        </authorList>
    </citation>
    <scope>NUCLEOTIDE SEQUENCE [LARGE SCALE GENOMIC DNA]</scope>
    <source>
        <strain evidence="2">XCY_ONT2</strain>
    </source>
</reference>
<dbReference type="InterPro" id="IPR036728">
    <property type="entry name" value="PBP_GOBP_sf"/>
</dbReference>
<dbReference type="Pfam" id="PF01395">
    <property type="entry name" value="PBP_GOBP"/>
    <property type="match status" value="1"/>
</dbReference>
<name>A0AAN7ZJ93_9COLE</name>
<dbReference type="SUPFAM" id="SSF47565">
    <property type="entry name" value="Insect pheromone/odorant-binding proteins"/>
    <property type="match status" value="1"/>
</dbReference>
<dbReference type="AlphaFoldDB" id="A0AAN7ZJ93"/>
<sequence>MNILVFVLTVSFNIFLNKALNESHLEEQDYACMKILNLTVEFVLNGFNQFNFLTEGCSELNEFVNCSWHKAGYLNSDSEIDPERVKDWINTNLVQKTPESTVTAENLVNPCKDIKGEDSGDTVVKVYNCMMEIWWQSRW</sequence>
<feature type="chain" id="PRO_5042850215" evidence="1">
    <location>
        <begin position="20"/>
        <end position="139"/>
    </location>
</feature>